<sequence>MMNLEQKPLTLLEEHRQVLKRRRPWYYLALVLLLLSALTRVPFLILAAAFTLLIGIVPELWYRAAQRHLLIRQQVEQHHLFFGEQMRLTLTIENRKLLPLPWLQIDDIISPPLTVTDRREKRLSTIRRDTLTSTWLLWSYQRVTRRYRMLCHARGFHLLGPIQLHSSDPLGWLQRELIVPAHETLLVYPLITRLENLGLPSIFPMGDRVGRRQLLEDPLWFAGNREYQLGDDPRRIDWKATARVGSMRSKIYESTTERRLLILLDTWTYSKELQSMDLDLQEFAISVAASLATWGLDEGYMVGLLTNCAMVTTGHSFSSEINTDQILTTTGGQSASSLTFSPPGVSLPFASDDAHYEQILTTLARLLPTANTPIERVLELEDNLFPAGTTVMLISSINTLNETVLEDLRIRAKSGNAINLMLIGDLEADKELLDTENFPTYTLGGMEKWHALIQASVNGQDDVASPHSLQMD</sequence>
<organism evidence="3 4">
    <name type="scientific">Dictyobacter arantiisoli</name>
    <dbReference type="NCBI Taxonomy" id="2014874"/>
    <lineage>
        <taxon>Bacteria</taxon>
        <taxon>Bacillati</taxon>
        <taxon>Chloroflexota</taxon>
        <taxon>Ktedonobacteria</taxon>
        <taxon>Ktedonobacterales</taxon>
        <taxon>Dictyobacteraceae</taxon>
        <taxon>Dictyobacter</taxon>
    </lineage>
</organism>
<evidence type="ECO:0000256" key="1">
    <source>
        <dbReference type="SAM" id="Phobius"/>
    </source>
</evidence>
<dbReference type="Proteomes" id="UP000322530">
    <property type="component" value="Unassembled WGS sequence"/>
</dbReference>
<protein>
    <recommendedName>
        <fullName evidence="2">DUF58 domain-containing protein</fullName>
    </recommendedName>
</protein>
<accession>A0A5A5T5M3</accession>
<keyword evidence="1" id="KW-1133">Transmembrane helix</keyword>
<evidence type="ECO:0000259" key="2">
    <source>
        <dbReference type="Pfam" id="PF01882"/>
    </source>
</evidence>
<evidence type="ECO:0000313" key="3">
    <source>
        <dbReference type="EMBL" id="GCF06505.1"/>
    </source>
</evidence>
<evidence type="ECO:0000313" key="4">
    <source>
        <dbReference type="Proteomes" id="UP000322530"/>
    </source>
</evidence>
<keyword evidence="1" id="KW-0812">Transmembrane</keyword>
<dbReference type="AlphaFoldDB" id="A0A5A5T5M3"/>
<dbReference type="PANTHER" id="PTHR34351:SF2">
    <property type="entry name" value="DUF58 DOMAIN-CONTAINING PROTEIN"/>
    <property type="match status" value="1"/>
</dbReference>
<gene>
    <name evidence="3" type="ORF">KDI_00690</name>
</gene>
<name>A0A5A5T5M3_9CHLR</name>
<dbReference type="InterPro" id="IPR002881">
    <property type="entry name" value="DUF58"/>
</dbReference>
<proteinExistence type="predicted"/>
<dbReference type="OrthoDB" id="9789943at2"/>
<reference evidence="3 4" key="1">
    <citation type="submission" date="2019-01" db="EMBL/GenBank/DDBJ databases">
        <title>Draft genome sequence of Dictyobacter sp. Uno17.</title>
        <authorList>
            <person name="Wang C.M."/>
            <person name="Zheng Y."/>
            <person name="Sakai Y."/>
            <person name="Abe K."/>
            <person name="Yokota A."/>
            <person name="Yabe S."/>
        </authorList>
    </citation>
    <scope>NUCLEOTIDE SEQUENCE [LARGE SCALE GENOMIC DNA]</scope>
    <source>
        <strain evidence="3 4">Uno17</strain>
    </source>
</reference>
<keyword evidence="4" id="KW-1185">Reference proteome</keyword>
<comment type="caution">
    <text evidence="3">The sequence shown here is derived from an EMBL/GenBank/DDBJ whole genome shotgun (WGS) entry which is preliminary data.</text>
</comment>
<feature type="domain" description="DUF58" evidence="2">
    <location>
        <begin position="225"/>
        <end position="307"/>
    </location>
</feature>
<keyword evidence="1" id="KW-0472">Membrane</keyword>
<dbReference type="Pfam" id="PF01882">
    <property type="entry name" value="DUF58"/>
    <property type="match status" value="1"/>
</dbReference>
<dbReference type="EMBL" id="BIXY01000001">
    <property type="protein sequence ID" value="GCF06505.1"/>
    <property type="molecule type" value="Genomic_DNA"/>
</dbReference>
<dbReference type="RefSeq" id="WP_149399149.1">
    <property type="nucleotide sequence ID" value="NZ_BIXY01000001.1"/>
</dbReference>
<dbReference type="PANTHER" id="PTHR34351">
    <property type="entry name" value="SLR1927 PROTEIN-RELATED"/>
    <property type="match status" value="1"/>
</dbReference>
<feature type="transmembrane region" description="Helical" evidence="1">
    <location>
        <begin position="25"/>
        <end position="57"/>
    </location>
</feature>